<dbReference type="SUPFAM" id="SSF51735">
    <property type="entry name" value="NAD(P)-binding Rossmann-fold domains"/>
    <property type="match status" value="1"/>
</dbReference>
<accession>A0A4Q2R915</accession>
<dbReference type="InterPro" id="IPR050857">
    <property type="entry name" value="D-2-hydroxyacid_DH"/>
</dbReference>
<evidence type="ECO:0000313" key="7">
    <source>
        <dbReference type="EMBL" id="RYB02259.1"/>
    </source>
</evidence>
<feature type="domain" description="D-isomer specific 2-hydroxyacid dehydrogenase NAD-binding" evidence="6">
    <location>
        <begin position="104"/>
        <end position="276"/>
    </location>
</feature>
<dbReference type="InterPro" id="IPR006139">
    <property type="entry name" value="D-isomer_2_OHA_DH_cat_dom"/>
</dbReference>
<keyword evidence="2 4" id="KW-0560">Oxidoreductase</keyword>
<reference evidence="7 8" key="1">
    <citation type="submission" date="2018-09" db="EMBL/GenBank/DDBJ databases">
        <authorList>
            <person name="Grouzdev D.S."/>
            <person name="Krutkina M.S."/>
        </authorList>
    </citation>
    <scope>NUCLEOTIDE SEQUENCE [LARGE SCALE GENOMIC DNA]</scope>
    <source>
        <strain evidence="7 8">RmlP001</strain>
    </source>
</reference>
<dbReference type="Pfam" id="PF00389">
    <property type="entry name" value="2-Hacid_dh"/>
    <property type="match status" value="1"/>
</dbReference>
<feature type="domain" description="D-isomer specific 2-hydroxyacid dehydrogenase catalytic" evidence="5">
    <location>
        <begin position="4"/>
        <end position="308"/>
    </location>
</feature>
<dbReference type="InterPro" id="IPR006140">
    <property type="entry name" value="D-isomer_DH_NAD-bd"/>
</dbReference>
<evidence type="ECO:0000256" key="2">
    <source>
        <dbReference type="ARBA" id="ARBA00023002"/>
    </source>
</evidence>
<name>A0A4Q2R915_9HYPH</name>
<gene>
    <name evidence="7" type="ORF">D3272_21485</name>
</gene>
<dbReference type="GO" id="GO:0016616">
    <property type="term" value="F:oxidoreductase activity, acting on the CH-OH group of donors, NAD or NADP as acceptor"/>
    <property type="evidence" value="ECO:0007669"/>
    <property type="project" value="InterPro"/>
</dbReference>
<keyword evidence="8" id="KW-1185">Reference proteome</keyword>
<evidence type="ECO:0000256" key="1">
    <source>
        <dbReference type="ARBA" id="ARBA00005854"/>
    </source>
</evidence>
<dbReference type="OrthoDB" id="9793626at2"/>
<dbReference type="RefSeq" id="WP_129221269.1">
    <property type="nucleotide sequence ID" value="NZ_QYBC01000021.1"/>
</dbReference>
<dbReference type="Proteomes" id="UP000289411">
    <property type="component" value="Unassembled WGS sequence"/>
</dbReference>
<dbReference type="PANTHER" id="PTHR42789">
    <property type="entry name" value="D-ISOMER SPECIFIC 2-HYDROXYACID DEHYDROGENASE FAMILY PROTEIN (AFU_ORTHOLOGUE AFUA_6G10090)"/>
    <property type="match status" value="1"/>
</dbReference>
<evidence type="ECO:0000256" key="4">
    <source>
        <dbReference type="RuleBase" id="RU003719"/>
    </source>
</evidence>
<evidence type="ECO:0000259" key="5">
    <source>
        <dbReference type="Pfam" id="PF00389"/>
    </source>
</evidence>
<dbReference type="PANTHER" id="PTHR42789:SF1">
    <property type="entry name" value="D-ISOMER SPECIFIC 2-HYDROXYACID DEHYDROGENASE FAMILY PROTEIN (AFU_ORTHOLOGUE AFUA_6G10090)"/>
    <property type="match status" value="1"/>
</dbReference>
<reference evidence="7 8" key="2">
    <citation type="submission" date="2019-02" db="EMBL/GenBank/DDBJ databases">
        <title>'Lichenibacterium ramalinii' gen. nov. sp. nov., 'Lichenibacterium minor' gen. nov. sp. nov.</title>
        <authorList>
            <person name="Pankratov T."/>
        </authorList>
    </citation>
    <scope>NUCLEOTIDE SEQUENCE [LARGE SCALE GENOMIC DNA]</scope>
    <source>
        <strain evidence="7 8">RmlP001</strain>
    </source>
</reference>
<sequence>MKCLIVQPVHADGLEMLRAAGLEPVICPDAAHDTVLGLLPGCTAAITRDAGFPAAWFAAAAGLRVLVVHGAGHDAVDKAAASRAGVLVCNAPGHNARSVSELALGLALAAARLVPAADRDERAGRPGFRERHGFAELSGKTALVVGWGATGSGLGRMLAAALDMRVLVHSPRAAGTDGFTRVATLGDGLRQADLVSLHTPMRPETRGLIGPATLAEVKPGAILVNTARAGLVDEDALADAIAQGRIAAAALDVYSHGAPQGPLGTTDRVIFTPHLGGATVEALKRMAVASAGTVLEALAGRTPATALNAPVGAYAAPAPKG</sequence>
<evidence type="ECO:0000313" key="8">
    <source>
        <dbReference type="Proteomes" id="UP000289411"/>
    </source>
</evidence>
<evidence type="ECO:0000259" key="6">
    <source>
        <dbReference type="Pfam" id="PF02826"/>
    </source>
</evidence>
<dbReference type="GO" id="GO:0051287">
    <property type="term" value="F:NAD binding"/>
    <property type="evidence" value="ECO:0007669"/>
    <property type="project" value="InterPro"/>
</dbReference>
<organism evidence="7 8">
    <name type="scientific">Lichenibacterium ramalinae</name>
    <dbReference type="NCBI Taxonomy" id="2316527"/>
    <lineage>
        <taxon>Bacteria</taxon>
        <taxon>Pseudomonadati</taxon>
        <taxon>Pseudomonadota</taxon>
        <taxon>Alphaproteobacteria</taxon>
        <taxon>Hyphomicrobiales</taxon>
        <taxon>Lichenihabitantaceae</taxon>
        <taxon>Lichenibacterium</taxon>
    </lineage>
</organism>
<dbReference type="Pfam" id="PF02826">
    <property type="entry name" value="2-Hacid_dh_C"/>
    <property type="match status" value="1"/>
</dbReference>
<dbReference type="InterPro" id="IPR036291">
    <property type="entry name" value="NAD(P)-bd_dom_sf"/>
</dbReference>
<protein>
    <submittedName>
        <fullName evidence="7">3-phosphoglycerate dehydrogenase</fullName>
    </submittedName>
</protein>
<dbReference type="Gene3D" id="3.40.50.720">
    <property type="entry name" value="NAD(P)-binding Rossmann-like Domain"/>
    <property type="match status" value="2"/>
</dbReference>
<proteinExistence type="inferred from homology"/>
<comment type="caution">
    <text evidence="7">The sequence shown here is derived from an EMBL/GenBank/DDBJ whole genome shotgun (WGS) entry which is preliminary data.</text>
</comment>
<comment type="similarity">
    <text evidence="1 4">Belongs to the D-isomer specific 2-hydroxyacid dehydrogenase family.</text>
</comment>
<dbReference type="AlphaFoldDB" id="A0A4Q2R915"/>
<keyword evidence="3" id="KW-0520">NAD</keyword>
<dbReference type="EMBL" id="QYBC01000021">
    <property type="protein sequence ID" value="RYB02259.1"/>
    <property type="molecule type" value="Genomic_DNA"/>
</dbReference>
<dbReference type="SUPFAM" id="SSF52283">
    <property type="entry name" value="Formate/glycerate dehydrogenase catalytic domain-like"/>
    <property type="match status" value="1"/>
</dbReference>
<evidence type="ECO:0000256" key="3">
    <source>
        <dbReference type="ARBA" id="ARBA00023027"/>
    </source>
</evidence>